<dbReference type="NCBIfam" id="TIGR01930">
    <property type="entry name" value="AcCoA-C-Actrans"/>
    <property type="match status" value="1"/>
</dbReference>
<dbReference type="PROSITE" id="PS00099">
    <property type="entry name" value="THIOLASE_3"/>
    <property type="match status" value="1"/>
</dbReference>
<dbReference type="InterPro" id="IPR020616">
    <property type="entry name" value="Thiolase_N"/>
</dbReference>
<comment type="caution">
    <text evidence="10">The sequence shown here is derived from an EMBL/GenBank/DDBJ whole genome shotgun (WGS) entry which is preliminary data.</text>
</comment>
<dbReference type="NCBIfam" id="NF004853">
    <property type="entry name" value="PRK06205.1"/>
    <property type="match status" value="1"/>
</dbReference>
<dbReference type="Pfam" id="PF02803">
    <property type="entry name" value="Thiolase_C"/>
    <property type="match status" value="1"/>
</dbReference>
<dbReference type="RefSeq" id="WP_186343277.1">
    <property type="nucleotide sequence ID" value="NZ_BJOU01000001.1"/>
</dbReference>
<evidence type="ECO:0000256" key="1">
    <source>
        <dbReference type="ARBA" id="ARBA00010982"/>
    </source>
</evidence>
<organism evidence="10 11">
    <name type="scientific">Gordonia crocea</name>
    <dbReference type="NCBI Taxonomy" id="589162"/>
    <lineage>
        <taxon>Bacteria</taxon>
        <taxon>Bacillati</taxon>
        <taxon>Actinomycetota</taxon>
        <taxon>Actinomycetes</taxon>
        <taxon>Mycobacteriales</taxon>
        <taxon>Gordoniaceae</taxon>
        <taxon>Gordonia</taxon>
    </lineage>
</organism>
<name>A0A7M3STV7_9ACTN</name>
<dbReference type="PIRSF" id="PIRSF000429">
    <property type="entry name" value="Ac-CoA_Ac_transf"/>
    <property type="match status" value="1"/>
</dbReference>
<comment type="similarity">
    <text evidence="1 7">Belongs to the thiolase-like superfamily. Thiolase family.</text>
</comment>
<dbReference type="SUPFAM" id="SSF53901">
    <property type="entry name" value="Thiolase-like"/>
    <property type="match status" value="2"/>
</dbReference>
<keyword evidence="3 7" id="KW-0808">Transferase</keyword>
<evidence type="ECO:0000259" key="8">
    <source>
        <dbReference type="Pfam" id="PF00108"/>
    </source>
</evidence>
<evidence type="ECO:0000256" key="3">
    <source>
        <dbReference type="ARBA" id="ARBA00022679"/>
    </source>
</evidence>
<keyword evidence="4 7" id="KW-0012">Acyltransferase</keyword>
<dbReference type="Proteomes" id="UP000444980">
    <property type="component" value="Unassembled WGS sequence"/>
</dbReference>
<evidence type="ECO:0000313" key="10">
    <source>
        <dbReference type="EMBL" id="GED96081.1"/>
    </source>
</evidence>
<dbReference type="InterPro" id="IPR020617">
    <property type="entry name" value="Thiolase_C"/>
</dbReference>
<accession>A0A7M3STV7</accession>
<reference evidence="11" key="1">
    <citation type="submission" date="2019-06" db="EMBL/GenBank/DDBJ databases">
        <title>Gordonia isolated from sludge of a wastewater treatment plant.</title>
        <authorList>
            <person name="Tamura T."/>
            <person name="Aoyama K."/>
            <person name="Kang Y."/>
            <person name="Saito S."/>
            <person name="Akiyama N."/>
            <person name="Yazawa K."/>
            <person name="Gonoi T."/>
            <person name="Mikami Y."/>
        </authorList>
    </citation>
    <scope>NUCLEOTIDE SEQUENCE [LARGE SCALE GENOMIC DNA]</scope>
    <source>
        <strain evidence="11">NBRC 107697</strain>
    </source>
</reference>
<dbReference type="PANTHER" id="PTHR18919">
    <property type="entry name" value="ACETYL-COA C-ACYLTRANSFERASE"/>
    <property type="match status" value="1"/>
</dbReference>
<dbReference type="PANTHER" id="PTHR18919:SF107">
    <property type="entry name" value="ACETYL-COA ACETYLTRANSFERASE, CYTOSOLIC"/>
    <property type="match status" value="1"/>
</dbReference>
<evidence type="ECO:0000313" key="11">
    <source>
        <dbReference type="Proteomes" id="UP000444980"/>
    </source>
</evidence>
<evidence type="ECO:0000256" key="4">
    <source>
        <dbReference type="ARBA" id="ARBA00023315"/>
    </source>
</evidence>
<proteinExistence type="inferred from homology"/>
<feature type="active site" description="Acyl-thioester intermediate" evidence="6">
    <location>
        <position position="93"/>
    </location>
</feature>
<protein>
    <recommendedName>
        <fullName evidence="5">Probable acetyl-CoA acetyltransferase</fullName>
        <ecNumber evidence="2">2.3.1.9</ecNumber>
    </recommendedName>
</protein>
<dbReference type="AlphaFoldDB" id="A0A7M3STV7"/>
<dbReference type="InterPro" id="IPR002155">
    <property type="entry name" value="Thiolase"/>
</dbReference>
<dbReference type="EMBL" id="BJOU01000001">
    <property type="protein sequence ID" value="GED96081.1"/>
    <property type="molecule type" value="Genomic_DNA"/>
</dbReference>
<dbReference type="GO" id="GO:0003985">
    <property type="term" value="F:acetyl-CoA C-acetyltransferase activity"/>
    <property type="evidence" value="ECO:0007669"/>
    <property type="project" value="UniProtKB-EC"/>
</dbReference>
<evidence type="ECO:0000256" key="6">
    <source>
        <dbReference type="PIRSR" id="PIRSR000429-1"/>
    </source>
</evidence>
<keyword evidence="11" id="KW-1185">Reference proteome</keyword>
<gene>
    <name evidence="10" type="ORF">nbrc107697_01200</name>
</gene>
<dbReference type="InterPro" id="IPR016039">
    <property type="entry name" value="Thiolase-like"/>
</dbReference>
<dbReference type="Gene3D" id="3.40.47.10">
    <property type="match status" value="2"/>
</dbReference>
<evidence type="ECO:0000256" key="5">
    <source>
        <dbReference type="ARBA" id="ARBA00040529"/>
    </source>
</evidence>
<dbReference type="CDD" id="cd00751">
    <property type="entry name" value="thiolase"/>
    <property type="match status" value="1"/>
</dbReference>
<evidence type="ECO:0000259" key="9">
    <source>
        <dbReference type="Pfam" id="PF02803"/>
    </source>
</evidence>
<feature type="domain" description="Thiolase N-terminal" evidence="8">
    <location>
        <begin position="10"/>
        <end position="271"/>
    </location>
</feature>
<dbReference type="EC" id="2.3.1.9" evidence="2"/>
<evidence type="ECO:0000256" key="2">
    <source>
        <dbReference type="ARBA" id="ARBA00012705"/>
    </source>
</evidence>
<feature type="active site" description="Proton acceptor" evidence="6">
    <location>
        <position position="363"/>
    </location>
</feature>
<evidence type="ECO:0000256" key="7">
    <source>
        <dbReference type="RuleBase" id="RU003557"/>
    </source>
</evidence>
<sequence>MANTGLRRAAIVAPLRTPVGTFGGSLKDLPVEDLGATVVRAVVERSGIDPGRIDDVVFAQSYANSEVPCVGRWLALHAGLPIEVPGMQLDRRCGGGLQAIVTAAMMVQTGAADVVLAGGVESMSRIEYYSTSQRWGSRSGNAVLFDRLDRGRERSQPENRFGKISGMIETAENLADDFGITREAADEYSARSHRRAAAAWERGFFDDEVVPVSVPQRRSDPVQFSRDEGVRPDSTVESLGRLKPIIPGGVVTAGNSSQQNDAASALLVVGEDQLESLGLTPIGYLTDWAAAGCDPARMGIGPVPAVAKLAARAGTTTQDLLEAVDLVELNEAFAVQVLAVLAGWGWDDQDRVNVNGSGISLGHPIGATGVRMVTTMLHELRRRAGGTGLATMCVGGGQGVAARFETA</sequence>
<dbReference type="Pfam" id="PF00108">
    <property type="entry name" value="Thiolase_N"/>
    <property type="match status" value="1"/>
</dbReference>
<dbReference type="InterPro" id="IPR020610">
    <property type="entry name" value="Thiolase_AS"/>
</dbReference>
<feature type="domain" description="Thiolase C-terminal" evidence="9">
    <location>
        <begin position="280"/>
        <end position="405"/>
    </location>
</feature>
<feature type="active site" description="Proton acceptor" evidence="6">
    <location>
        <position position="393"/>
    </location>
</feature>